<dbReference type="Pfam" id="PF03649">
    <property type="entry name" value="UPF0014"/>
    <property type="match status" value="2"/>
</dbReference>
<evidence type="ECO:0000256" key="2">
    <source>
        <dbReference type="ARBA" id="ARBA00005268"/>
    </source>
</evidence>
<gene>
    <name evidence="7" type="ORF">MNBD_PLANCTO02-787</name>
</gene>
<reference evidence="7" key="1">
    <citation type="submission" date="2018-06" db="EMBL/GenBank/DDBJ databases">
        <authorList>
            <person name="Zhirakovskaya E."/>
        </authorList>
    </citation>
    <scope>NUCLEOTIDE SEQUENCE</scope>
</reference>
<feature type="transmembrane region" description="Helical" evidence="6">
    <location>
        <begin position="64"/>
        <end position="84"/>
    </location>
</feature>
<dbReference type="PANTHER" id="PTHR30028:SF0">
    <property type="entry name" value="PROTEIN ALUMINUM SENSITIVE 3"/>
    <property type="match status" value="1"/>
</dbReference>
<evidence type="ECO:0000256" key="1">
    <source>
        <dbReference type="ARBA" id="ARBA00004141"/>
    </source>
</evidence>
<feature type="transmembrane region" description="Helical" evidence="6">
    <location>
        <begin position="12"/>
        <end position="32"/>
    </location>
</feature>
<comment type="similarity">
    <text evidence="2">Belongs to the UPF0014 family.</text>
</comment>
<comment type="subcellular location">
    <subcellularLocation>
        <location evidence="1">Membrane</location>
        <topology evidence="1">Multi-pass membrane protein</topology>
    </subcellularLocation>
</comment>
<name>A0A3B1DKM1_9ZZZZ</name>
<feature type="transmembrane region" description="Helical" evidence="6">
    <location>
        <begin position="39"/>
        <end position="58"/>
    </location>
</feature>
<dbReference type="InterPro" id="IPR005226">
    <property type="entry name" value="UPF0014_fam"/>
</dbReference>
<feature type="transmembrane region" description="Helical" evidence="6">
    <location>
        <begin position="208"/>
        <end position="231"/>
    </location>
</feature>
<accession>A0A3B1DKM1</accession>
<sequence>MPSSESTQLIPYVNLAVMLVPVLLVIGVLYVWRLKAGEALYAVSRMLMQLVLIGYLLTHIFESNYWVMIAVIVLMVTLSSWIALRTAKDWRLKLYPEVFSAIAIGGGLTLLLVILGVLDLEPWYNPRKMIPLAGMIFSNAMNSISLATDRFFAERSRDVCYPKARNIAYQAALIPITNSLFVVGLVSIPGMMTGQILSGVSPLVAVRYQIMVMCMVFSSAGLSSALFFTLAKRKLEVN</sequence>
<protein>
    <submittedName>
        <fullName evidence="7">Probable iron export permease protein FetB</fullName>
    </submittedName>
</protein>
<dbReference type="AlphaFoldDB" id="A0A3B1DKM1"/>
<feature type="transmembrane region" description="Helical" evidence="6">
    <location>
        <begin position="167"/>
        <end position="188"/>
    </location>
</feature>
<evidence type="ECO:0000256" key="5">
    <source>
        <dbReference type="ARBA" id="ARBA00023136"/>
    </source>
</evidence>
<keyword evidence="5 6" id="KW-0472">Membrane</keyword>
<proteinExistence type="inferred from homology"/>
<evidence type="ECO:0000313" key="7">
    <source>
        <dbReference type="EMBL" id="VAX41252.1"/>
    </source>
</evidence>
<feature type="transmembrane region" description="Helical" evidence="6">
    <location>
        <begin position="129"/>
        <end position="147"/>
    </location>
</feature>
<dbReference type="EMBL" id="UOGL01000525">
    <property type="protein sequence ID" value="VAX41252.1"/>
    <property type="molecule type" value="Genomic_DNA"/>
</dbReference>
<dbReference type="GO" id="GO:0005886">
    <property type="term" value="C:plasma membrane"/>
    <property type="evidence" value="ECO:0007669"/>
    <property type="project" value="TreeGrafter"/>
</dbReference>
<evidence type="ECO:0000256" key="6">
    <source>
        <dbReference type="SAM" id="Phobius"/>
    </source>
</evidence>
<keyword evidence="3 6" id="KW-0812">Transmembrane</keyword>
<keyword evidence="4 6" id="KW-1133">Transmembrane helix</keyword>
<evidence type="ECO:0000256" key="3">
    <source>
        <dbReference type="ARBA" id="ARBA00022692"/>
    </source>
</evidence>
<evidence type="ECO:0000256" key="4">
    <source>
        <dbReference type="ARBA" id="ARBA00022989"/>
    </source>
</evidence>
<feature type="transmembrane region" description="Helical" evidence="6">
    <location>
        <begin position="96"/>
        <end position="117"/>
    </location>
</feature>
<dbReference type="PANTHER" id="PTHR30028">
    <property type="entry name" value="UPF0014 INNER MEMBRANE PROTEIN YBBM-RELATED"/>
    <property type="match status" value="1"/>
</dbReference>
<organism evidence="7">
    <name type="scientific">hydrothermal vent metagenome</name>
    <dbReference type="NCBI Taxonomy" id="652676"/>
    <lineage>
        <taxon>unclassified sequences</taxon>
        <taxon>metagenomes</taxon>
        <taxon>ecological metagenomes</taxon>
    </lineage>
</organism>